<feature type="transmembrane region" description="Helical" evidence="2">
    <location>
        <begin position="569"/>
        <end position="590"/>
    </location>
</feature>
<dbReference type="Proteomes" id="UP000050497">
    <property type="component" value="Unassembled WGS sequence"/>
</dbReference>
<feature type="transmembrane region" description="Helical" evidence="2">
    <location>
        <begin position="535"/>
        <end position="557"/>
    </location>
</feature>
<keyword evidence="1" id="KW-0813">Transport</keyword>
<dbReference type="PANTHER" id="PTHR43849">
    <property type="entry name" value="BLL3936 PROTEIN"/>
    <property type="match status" value="1"/>
</dbReference>
<evidence type="ECO:0000313" key="4">
    <source>
        <dbReference type="EMBL" id="KPQ12161.1"/>
    </source>
</evidence>
<comment type="caution">
    <text evidence="4">The sequence shown here is derived from an EMBL/GenBank/DDBJ whole genome shotgun (WGS) entry which is preliminary data.</text>
</comment>
<keyword evidence="1" id="KW-0997">Cell inner membrane</keyword>
<feature type="transmembrane region" description="Helical" evidence="2">
    <location>
        <begin position="309"/>
        <end position="328"/>
    </location>
</feature>
<comment type="subcellular location">
    <subcellularLocation>
        <location evidence="1">Cell inner membrane</location>
        <topology evidence="1">Multi-pass membrane protein</topology>
    </subcellularLocation>
</comment>
<dbReference type="GO" id="GO:0022857">
    <property type="term" value="F:transmembrane transporter activity"/>
    <property type="evidence" value="ECO:0007669"/>
    <property type="project" value="UniProtKB-UniRule"/>
</dbReference>
<gene>
    <name evidence="5" type="ORF">GA0071312_0493</name>
    <name evidence="4" type="ORF">HLUCCO17_03085</name>
</gene>
<proteinExistence type="predicted"/>
<feature type="transmembrane region" description="Helical" evidence="2">
    <location>
        <begin position="199"/>
        <end position="219"/>
    </location>
</feature>
<feature type="domain" description="TRAP C4-dicarboxylate transport system permease DctM subunit" evidence="3">
    <location>
        <begin position="127"/>
        <end position="565"/>
    </location>
</feature>
<comment type="function">
    <text evidence="1">Part of the tripartite ATP-independent periplasmic (TRAP) transport system.</text>
</comment>
<evidence type="ECO:0000259" key="3">
    <source>
        <dbReference type="Pfam" id="PF06808"/>
    </source>
</evidence>
<keyword evidence="1" id="KW-1003">Cell membrane</keyword>
<feature type="transmembrane region" description="Helical" evidence="2">
    <location>
        <begin position="479"/>
        <end position="497"/>
    </location>
</feature>
<dbReference type="PATRIC" id="fig|1653334.4.peg.3219"/>
<feature type="transmembrane region" description="Helical" evidence="2">
    <location>
        <begin position="114"/>
        <end position="134"/>
    </location>
</feature>
<feature type="transmembrane region" description="Helical" evidence="2">
    <location>
        <begin position="46"/>
        <end position="72"/>
    </location>
</feature>
<feature type="transmembrane region" description="Helical" evidence="2">
    <location>
        <begin position="140"/>
        <end position="159"/>
    </location>
</feature>
<evidence type="ECO:0000256" key="1">
    <source>
        <dbReference type="RuleBase" id="RU369079"/>
    </source>
</evidence>
<feature type="transmembrane region" description="Helical" evidence="2">
    <location>
        <begin position="504"/>
        <end position="529"/>
    </location>
</feature>
<evidence type="ECO:0000313" key="7">
    <source>
        <dbReference type="Proteomes" id="UP000182800"/>
    </source>
</evidence>
<keyword evidence="2" id="KW-0812">Transmembrane</keyword>
<dbReference type="Pfam" id="PF06808">
    <property type="entry name" value="DctM"/>
    <property type="match status" value="1"/>
</dbReference>
<keyword evidence="2" id="KW-0472">Membrane</keyword>
<feature type="transmembrane region" description="Helical" evidence="2">
    <location>
        <begin position="84"/>
        <end position="102"/>
    </location>
</feature>
<evidence type="ECO:0000256" key="2">
    <source>
        <dbReference type="SAM" id="Phobius"/>
    </source>
</evidence>
<feature type="transmembrane region" description="Helical" evidence="2">
    <location>
        <begin position="20"/>
        <end position="39"/>
    </location>
</feature>
<name>A0A0P7Y5A3_9HYPH</name>
<dbReference type="AlphaFoldDB" id="A0A0P7Y5A3"/>
<dbReference type="RefSeq" id="WP_238947059.1">
    <property type="nucleotide sequence ID" value="NZ_FMBM01000001.1"/>
</dbReference>
<dbReference type="EMBL" id="LJSX01000003">
    <property type="protein sequence ID" value="KPQ12161.1"/>
    <property type="molecule type" value="Genomic_DNA"/>
</dbReference>
<dbReference type="InterPro" id="IPR011853">
    <property type="entry name" value="TRAP_DctM-Dct_fused"/>
</dbReference>
<feature type="transmembrane region" description="Helical" evidence="2">
    <location>
        <begin position="419"/>
        <end position="443"/>
    </location>
</feature>
<evidence type="ECO:0000313" key="6">
    <source>
        <dbReference type="Proteomes" id="UP000050497"/>
    </source>
</evidence>
<protein>
    <submittedName>
        <fullName evidence="5">TRAP transporter, 4TM/12TM fusion protein</fullName>
    </submittedName>
    <submittedName>
        <fullName evidence="4">TRAP-type transporter system fused permease component</fullName>
    </submittedName>
</protein>
<reference evidence="5 7" key="2">
    <citation type="submission" date="2016-08" db="EMBL/GenBank/DDBJ databases">
        <authorList>
            <person name="Varghese N."/>
            <person name="Submissions Spin"/>
        </authorList>
    </citation>
    <scope>NUCLEOTIDE SEQUENCE [LARGE SCALE GENOMIC DNA]</scope>
    <source>
        <strain evidence="5 7">HL-109</strain>
    </source>
</reference>
<keyword evidence="7" id="KW-1185">Reference proteome</keyword>
<dbReference type="PANTHER" id="PTHR43849:SF2">
    <property type="entry name" value="BLL3936 PROTEIN"/>
    <property type="match status" value="1"/>
</dbReference>
<reference evidence="4 6" key="1">
    <citation type="submission" date="2015-09" db="EMBL/GenBank/DDBJ databases">
        <title>Identification and resolution of microdiversity through metagenomic sequencing of parallel consortia.</title>
        <authorList>
            <person name="Nelson W.C."/>
            <person name="Romine M.F."/>
            <person name="Lindemann S.R."/>
        </authorList>
    </citation>
    <scope>NUCLEOTIDE SEQUENCE [LARGE SCALE GENOMIC DNA]</scope>
    <source>
        <strain evidence="4">HL-109</strain>
    </source>
</reference>
<evidence type="ECO:0000313" key="5">
    <source>
        <dbReference type="EMBL" id="SCC78789.1"/>
    </source>
</evidence>
<dbReference type="InterPro" id="IPR010656">
    <property type="entry name" value="DctM"/>
</dbReference>
<dbReference type="GO" id="GO:0005886">
    <property type="term" value="C:plasma membrane"/>
    <property type="evidence" value="ECO:0007669"/>
    <property type="project" value="UniProtKB-SubCell"/>
</dbReference>
<keyword evidence="2" id="KW-1133">Transmembrane helix</keyword>
<feature type="transmembrane region" description="Helical" evidence="2">
    <location>
        <begin position="596"/>
        <end position="614"/>
    </location>
</feature>
<feature type="transmembrane region" description="Helical" evidence="2">
    <location>
        <begin position="240"/>
        <end position="264"/>
    </location>
</feature>
<accession>A0A0P7Y5A3</accession>
<feature type="transmembrane region" description="Helical" evidence="2">
    <location>
        <begin position="455"/>
        <end position="473"/>
    </location>
</feature>
<dbReference type="STRING" id="1653334.GA0071312_0493"/>
<dbReference type="Proteomes" id="UP000182800">
    <property type="component" value="Unassembled WGS sequence"/>
</dbReference>
<feature type="transmembrane region" description="Helical" evidence="2">
    <location>
        <begin position="348"/>
        <end position="371"/>
    </location>
</feature>
<dbReference type="EMBL" id="FMBM01000001">
    <property type="protein sequence ID" value="SCC78789.1"/>
    <property type="molecule type" value="Genomic_DNA"/>
</dbReference>
<sequence length="615" mass="64880">MSEKTLMFAEERGIPADSPLAGSLAVVSLRAWIILALALTSVGFHLYLVFSGLIPALVTRPVHLILALPWIFLIAPANNRFERWSGPVFVALGLFCAGYIVWNHATLTRQYGSLSTPVQFFVAIGLILVVLEMARRAIKWVLPLVALMVLLYGYFGEYIPGHFGHSGLPDAYFFGTLIITEGGLWSSLTGISAETIAPFIILGALISAGTAGTGFMSLATQIAGRLRAGAAKIAVVSSALYGSISGVAAANTASTGMVTIPAMIRLGYPRTLAGATEAVASTGGQIMPPLMGAGIFVMAELLRIPYVEIMLAATLPALLFFATTWVAIHQYAIKYDLKGLRRDELPGWLFVSRTVPFFLVPFLILVYVLAFTSYTAPYAAFYAAAAMFLALAIDSTGAFRLRRWAARIWSASEDAAAQVANIAAIIICASLIVGVFNMTGLGIKITALILSASGDSLWVALILTGVAALVLGMELPTTAAYLICVSVAGPALVELGLPELYAHLFVFWYALLCTITPPVCGNVFIAAGIARAPWFATALRSMSVGLGLFIVPMAFVANPSLLQLADAPALAILALVKILAGLTLISAGVVGTVRGWPLRIAALAAGFGVIFAFGV</sequence>
<feature type="transmembrane region" description="Helical" evidence="2">
    <location>
        <begin position="378"/>
        <end position="399"/>
    </location>
</feature>
<dbReference type="NCBIfam" id="TIGR02123">
    <property type="entry name" value="TRAP_fused"/>
    <property type="match status" value="1"/>
</dbReference>
<organism evidence="4 6">
    <name type="scientific">Saliniramus fredricksonii</name>
    <dbReference type="NCBI Taxonomy" id="1653334"/>
    <lineage>
        <taxon>Bacteria</taxon>
        <taxon>Pseudomonadati</taxon>
        <taxon>Pseudomonadota</taxon>
        <taxon>Alphaproteobacteria</taxon>
        <taxon>Hyphomicrobiales</taxon>
        <taxon>Salinarimonadaceae</taxon>
        <taxon>Saliniramus</taxon>
    </lineage>
</organism>